<organism evidence="7 8">
    <name type="scientific">Candidatus Segetimicrobium genomatis</name>
    <dbReference type="NCBI Taxonomy" id="2569760"/>
    <lineage>
        <taxon>Bacteria</taxon>
        <taxon>Bacillati</taxon>
        <taxon>Candidatus Sysuimicrobiota</taxon>
        <taxon>Candidatus Sysuimicrobiia</taxon>
        <taxon>Candidatus Sysuimicrobiales</taxon>
        <taxon>Candidatus Segetimicrobiaceae</taxon>
        <taxon>Candidatus Segetimicrobium</taxon>
    </lineage>
</organism>
<proteinExistence type="inferred from homology"/>
<dbReference type="PANTHER" id="PTHR43757:SF2">
    <property type="entry name" value="AMINOMETHYLTRANSFERASE, MITOCHONDRIAL"/>
    <property type="match status" value="1"/>
</dbReference>
<dbReference type="Pfam" id="PF16350">
    <property type="entry name" value="FAO_M"/>
    <property type="match status" value="1"/>
</dbReference>
<dbReference type="InterPro" id="IPR032503">
    <property type="entry name" value="FAO_M"/>
</dbReference>
<dbReference type="AlphaFoldDB" id="A0A537LJF6"/>
<evidence type="ECO:0000313" key="7">
    <source>
        <dbReference type="EMBL" id="TMJ08158.1"/>
    </source>
</evidence>
<evidence type="ECO:0000259" key="5">
    <source>
        <dbReference type="Pfam" id="PF08669"/>
    </source>
</evidence>
<dbReference type="InterPro" id="IPR029043">
    <property type="entry name" value="GcvT/YgfZ_C"/>
</dbReference>
<dbReference type="Pfam" id="PF01266">
    <property type="entry name" value="DAO"/>
    <property type="match status" value="1"/>
</dbReference>
<evidence type="ECO:0000259" key="4">
    <source>
        <dbReference type="Pfam" id="PF01571"/>
    </source>
</evidence>
<name>A0A537LJF6_9BACT</name>
<accession>A0A537LJF6</accession>
<feature type="transmembrane region" description="Helical" evidence="2">
    <location>
        <begin position="20"/>
        <end position="39"/>
    </location>
</feature>
<dbReference type="InterPro" id="IPR013977">
    <property type="entry name" value="GcvT_C"/>
</dbReference>
<evidence type="ECO:0000256" key="2">
    <source>
        <dbReference type="SAM" id="Phobius"/>
    </source>
</evidence>
<reference evidence="7 8" key="1">
    <citation type="journal article" date="2019" name="Nat. Microbiol.">
        <title>Mediterranean grassland soil C-N compound turnover is dependent on rainfall and depth, and is mediated by genomically divergent microorganisms.</title>
        <authorList>
            <person name="Diamond S."/>
            <person name="Andeer P.F."/>
            <person name="Li Z."/>
            <person name="Crits-Christoph A."/>
            <person name="Burstein D."/>
            <person name="Anantharaman K."/>
            <person name="Lane K.R."/>
            <person name="Thomas B.C."/>
            <person name="Pan C."/>
            <person name="Northen T.R."/>
            <person name="Banfield J.F."/>
        </authorList>
    </citation>
    <scope>NUCLEOTIDE SEQUENCE [LARGE SCALE GENOMIC DNA]</scope>
    <source>
        <strain evidence="7">NP_5</strain>
    </source>
</reference>
<dbReference type="InterPro" id="IPR036188">
    <property type="entry name" value="FAD/NAD-bd_sf"/>
</dbReference>
<dbReference type="Gene3D" id="2.40.30.110">
    <property type="entry name" value="Aminomethyltransferase beta-barrel domains"/>
    <property type="match status" value="1"/>
</dbReference>
<feature type="domain" description="FAD dependent oxidoreductase central" evidence="6">
    <location>
        <begin position="375"/>
        <end position="430"/>
    </location>
</feature>
<dbReference type="PANTHER" id="PTHR43757">
    <property type="entry name" value="AMINOMETHYLTRANSFERASE"/>
    <property type="match status" value="1"/>
</dbReference>
<dbReference type="EMBL" id="VBAM01000419">
    <property type="protein sequence ID" value="TMJ08158.1"/>
    <property type="molecule type" value="Genomic_DNA"/>
</dbReference>
<dbReference type="Gene3D" id="3.30.1360.120">
    <property type="entry name" value="Probable tRNA modification gtpase trme, domain 1"/>
    <property type="match status" value="1"/>
</dbReference>
<dbReference type="PROSITE" id="PS51257">
    <property type="entry name" value="PROKAR_LIPOPROTEIN"/>
    <property type="match status" value="1"/>
</dbReference>
<gene>
    <name evidence="7" type="ORF">E6H02_10365</name>
</gene>
<dbReference type="Pfam" id="PF08669">
    <property type="entry name" value="GCV_T_C"/>
    <property type="match status" value="1"/>
</dbReference>
<dbReference type="Gene3D" id="3.30.70.1400">
    <property type="entry name" value="Aminomethyltransferase beta-barrel domains"/>
    <property type="match status" value="1"/>
</dbReference>
<feature type="domain" description="GCVT N-terminal" evidence="4">
    <location>
        <begin position="433"/>
        <end position="712"/>
    </location>
</feature>
<dbReference type="SUPFAM" id="SSF51905">
    <property type="entry name" value="FAD/NAD(P)-binding domain"/>
    <property type="match status" value="1"/>
</dbReference>
<keyword evidence="2" id="KW-1133">Transmembrane helix</keyword>
<evidence type="ECO:0000256" key="1">
    <source>
        <dbReference type="ARBA" id="ARBA00008609"/>
    </source>
</evidence>
<evidence type="ECO:0000259" key="6">
    <source>
        <dbReference type="Pfam" id="PF16350"/>
    </source>
</evidence>
<feature type="domain" description="Aminomethyltransferase C-terminal" evidence="5">
    <location>
        <begin position="731"/>
        <end position="810"/>
    </location>
</feature>
<evidence type="ECO:0000259" key="3">
    <source>
        <dbReference type="Pfam" id="PF01266"/>
    </source>
</evidence>
<evidence type="ECO:0000313" key="8">
    <source>
        <dbReference type="Proteomes" id="UP000320393"/>
    </source>
</evidence>
<comment type="similarity">
    <text evidence="1">Belongs to the GcvT family.</text>
</comment>
<comment type="caution">
    <text evidence="7">The sequence shown here is derived from an EMBL/GenBank/DDBJ whole genome shotgun (WGS) entry which is preliminary data.</text>
</comment>
<dbReference type="Pfam" id="PF01571">
    <property type="entry name" value="GCV_T"/>
    <property type="match status" value="1"/>
</dbReference>
<dbReference type="SUPFAM" id="SSF101790">
    <property type="entry name" value="Aminomethyltransferase beta-barrel domain"/>
    <property type="match status" value="1"/>
</dbReference>
<dbReference type="Proteomes" id="UP000320393">
    <property type="component" value="Unassembled WGS sequence"/>
</dbReference>
<dbReference type="Gene3D" id="3.30.9.10">
    <property type="entry name" value="D-Amino Acid Oxidase, subunit A, domain 2"/>
    <property type="match status" value="1"/>
</dbReference>
<feature type="domain" description="FAD dependent oxidoreductase" evidence="3">
    <location>
        <begin position="17"/>
        <end position="372"/>
    </location>
</feature>
<protein>
    <submittedName>
        <fullName evidence="7">FAD-dependent oxidoreductase</fullName>
    </submittedName>
</protein>
<keyword evidence="2" id="KW-0812">Transmembrane</keyword>
<sequence length="818" mass="89241">MGRRRKGLPSRVRTHARVVIIGGGVVGCSIAYHLTAMGWRDIVVVERGELAGGSTWHSAGLVGQLRSTINLTRIMMDSVALYGRLEGETGVDPGWMPVGSLRLASEERMSELRRQAVAARGYGLSMELLSPREAVTLFPVMADDEIVGAAYLPTDGRVDPNGLTQALAVGARARGAEIVGQARVLKIAVSAGRVQAVETDRGTIHTEVVVNAAGMWARDIGRMAGVVVPVIPMEHQFLVTKPIAGVSRDLPTLRDPDRLVYFREEVGGLVAGGYEPDPAAWGLDGIPDDFIHRLLPPNWDRFEQLGRLAMSRVPALRDAGIIRLINGPEAFTPDGGFLLGEAPEVRGFFVAAGFNAHGIAAAGGVGKVLAEWIVEGEPHLDVWRMDIRRFGRHYRSPRYALAKTTEAYARHYEIHYPFQESDAGRSLRLSPAYSRAVALGAAMGEKGGWERPNWYASNEGAADIEHEPRGWMRKFWSPAVGAEHRATREAAGLFDFTSFSKMEVSGSGALRVLQYITDNDLDKPVGTITYTSMLNAKGGIECDLTVTRLTDERFLVITGAAFGTHDMAWIRRHLPSDGSVQLRDLTGTLACVGLWGPRAREILRQVSDDDVSNDAFPFLTAQEITVGQVPVTALRVTYVGELGWELYAPIEMGAGVWDALWEAGRPFGLVPVGYRAVDTLRLEKGYRYWSADITPETTPFEAGLGFAVKLQKGDFLGREALLRQREEGVRRRLCCLVLDDPNAVAAMDEPVCDGDRVVGLVTSAGYGYAVHRSMAYAYLPGNVADPGTPLTVIVDAERIAASVVREPLFDPRHERVRA</sequence>
<dbReference type="Gene3D" id="3.50.50.60">
    <property type="entry name" value="FAD/NAD(P)-binding domain"/>
    <property type="match status" value="1"/>
</dbReference>
<dbReference type="SUPFAM" id="SSF103025">
    <property type="entry name" value="Folate-binding domain"/>
    <property type="match status" value="1"/>
</dbReference>
<dbReference type="InterPro" id="IPR006222">
    <property type="entry name" value="GCVT_N"/>
</dbReference>
<dbReference type="InterPro" id="IPR028896">
    <property type="entry name" value="GcvT/YgfZ/DmdA"/>
</dbReference>
<keyword evidence="2" id="KW-0472">Membrane</keyword>
<dbReference type="InterPro" id="IPR006076">
    <property type="entry name" value="FAD-dep_OxRdtase"/>
</dbReference>
<dbReference type="SUPFAM" id="SSF54373">
    <property type="entry name" value="FAD-linked reductases, C-terminal domain"/>
    <property type="match status" value="1"/>
</dbReference>
<dbReference type="InterPro" id="IPR027266">
    <property type="entry name" value="TrmE/GcvT-like"/>
</dbReference>